<keyword evidence="4" id="KW-0486">Methionine biosynthesis</keyword>
<sequence length="350" mass="38202">MTNIAMIGFGGVGQALVEILEEKAENLHERYGLETKIVAVSDLMKGSVYQEKGLDVQQLLECIRKDGSVENYPEQPGVIKGLSSIETIETTNADVIVEVTFTDVNTGEPAITHCRKAFAGKKSVITTNKGPVALAYNELKEMARDHGVFFGFEGTVMSGTPALRMPEETLAGNDINRISGILNGTTNYILTEMEKGKTYDESLEQAKANGYAEADPTNDVEGYDARYKVSILSNYLMNQPLDYKDIECKGITEMRMEDVENAMANGEKWRLIGKVERNGNGSVTGSVAPEKIKEDHPLAGVSGATNAILYECDLLGPVLLTGAGAGRKETGFSLLIDLIHYHKERKPEKL</sequence>
<dbReference type="InterPro" id="IPR006096">
    <property type="entry name" value="Glu/Leu/Phe/Val/Trp_DH_C"/>
</dbReference>
<evidence type="ECO:0000259" key="7">
    <source>
        <dbReference type="Pfam" id="PF00742"/>
    </source>
</evidence>
<dbReference type="EC" id="1.1.1.3" evidence="2 4"/>
<dbReference type="PANTHER" id="PTHR43331">
    <property type="entry name" value="HOMOSERINE DEHYDROGENASE"/>
    <property type="match status" value="1"/>
</dbReference>
<dbReference type="Gene3D" id="3.30.360.10">
    <property type="entry name" value="Dihydrodipicolinate Reductase, domain 2"/>
    <property type="match status" value="1"/>
</dbReference>
<dbReference type="InterPro" id="IPR019811">
    <property type="entry name" value="HDH_CS"/>
</dbReference>
<keyword evidence="4" id="KW-0028">Amino-acid biosynthesis</keyword>
<comment type="pathway">
    <text evidence="4">Amino-acid biosynthesis; L-methionine biosynthesis via de novo pathway; L-homoserine from L-aspartate: step 3/3.</text>
</comment>
<comment type="similarity">
    <text evidence="1 5">Belongs to the homoserine dehydrogenase family.</text>
</comment>
<protein>
    <recommendedName>
        <fullName evidence="2 4">Homoserine dehydrogenase</fullName>
        <ecNumber evidence="2 4">1.1.1.3</ecNumber>
    </recommendedName>
</protein>
<evidence type="ECO:0000256" key="1">
    <source>
        <dbReference type="ARBA" id="ARBA00006753"/>
    </source>
</evidence>
<comment type="caution">
    <text evidence="8">The sequence shown here is derived from an EMBL/GenBank/DDBJ whole genome shotgun (WGS) entry which is preliminary data.</text>
</comment>
<keyword evidence="4" id="KW-0791">Threonine biosynthesis</keyword>
<dbReference type="SUPFAM" id="SSF51735">
    <property type="entry name" value="NAD(P)-binding Rossmann-fold domains"/>
    <property type="match status" value="1"/>
</dbReference>
<evidence type="ECO:0000256" key="5">
    <source>
        <dbReference type="RuleBase" id="RU004171"/>
    </source>
</evidence>
<dbReference type="NCBIfam" id="NF004912">
    <property type="entry name" value="PRK06270.1"/>
    <property type="match status" value="1"/>
</dbReference>
<evidence type="ECO:0000259" key="6">
    <source>
        <dbReference type="Pfam" id="PF00208"/>
    </source>
</evidence>
<dbReference type="InterPro" id="IPR001342">
    <property type="entry name" value="HDH_cat"/>
</dbReference>
<dbReference type="Pfam" id="PF00742">
    <property type="entry name" value="Homoserine_dh"/>
    <property type="match status" value="1"/>
</dbReference>
<dbReference type="SUPFAM" id="SSF55347">
    <property type="entry name" value="Glyceraldehyde-3-phosphate dehydrogenase-like, C-terminal domain"/>
    <property type="match status" value="1"/>
</dbReference>
<feature type="domain" description="Homoserine dehydrogenase catalytic" evidence="7">
    <location>
        <begin position="161"/>
        <end position="339"/>
    </location>
</feature>
<evidence type="ECO:0000256" key="3">
    <source>
        <dbReference type="ARBA" id="ARBA00023002"/>
    </source>
</evidence>
<comment type="catalytic activity">
    <reaction evidence="4">
        <text>L-homoserine + NADP(+) = L-aspartate 4-semialdehyde + NADPH + H(+)</text>
        <dbReference type="Rhea" id="RHEA:15761"/>
        <dbReference type="ChEBI" id="CHEBI:15378"/>
        <dbReference type="ChEBI" id="CHEBI:57476"/>
        <dbReference type="ChEBI" id="CHEBI:57783"/>
        <dbReference type="ChEBI" id="CHEBI:58349"/>
        <dbReference type="ChEBI" id="CHEBI:537519"/>
        <dbReference type="EC" id="1.1.1.3"/>
    </reaction>
</comment>
<feature type="domain" description="Glutamate/phenylalanine/leucine/valine/L-tryptophan dehydrogenase C-terminal" evidence="6">
    <location>
        <begin position="4"/>
        <end position="97"/>
    </location>
</feature>
<evidence type="ECO:0000313" key="8">
    <source>
        <dbReference type="EMBL" id="SDX36319.1"/>
    </source>
</evidence>
<dbReference type="PROSITE" id="PS01042">
    <property type="entry name" value="HOMOSER_DHGENASE"/>
    <property type="match status" value="1"/>
</dbReference>
<dbReference type="EMBL" id="FNOS01000001">
    <property type="protein sequence ID" value="SDX36319.1"/>
    <property type="molecule type" value="Genomic_DNA"/>
</dbReference>
<evidence type="ECO:0000313" key="9">
    <source>
        <dbReference type="Proteomes" id="UP000198647"/>
    </source>
</evidence>
<dbReference type="Proteomes" id="UP000198647">
    <property type="component" value="Unassembled WGS sequence"/>
</dbReference>
<keyword evidence="3 4" id="KW-0560">Oxidoreductase</keyword>
<dbReference type="PIRSF" id="PIRSF036497">
    <property type="entry name" value="HDH_short"/>
    <property type="match status" value="1"/>
</dbReference>
<gene>
    <name evidence="8" type="ORF">SAMN04488081_0290</name>
</gene>
<dbReference type="InterPro" id="IPR036291">
    <property type="entry name" value="NAD(P)-bd_dom_sf"/>
</dbReference>
<evidence type="ECO:0000256" key="2">
    <source>
        <dbReference type="ARBA" id="ARBA00013213"/>
    </source>
</evidence>
<name>A0A1H3B5I1_9BACI</name>
<comment type="pathway">
    <text evidence="4">Amino-acid biosynthesis; L-threonine biosynthesis; L-threonine from L-aspartate: step 3/5.</text>
</comment>
<dbReference type="NCBIfam" id="NF004976">
    <property type="entry name" value="PRK06349.1"/>
    <property type="match status" value="1"/>
</dbReference>
<reference evidence="8 9" key="1">
    <citation type="submission" date="2016-10" db="EMBL/GenBank/DDBJ databases">
        <authorList>
            <person name="Varghese N."/>
            <person name="Submissions S."/>
        </authorList>
    </citation>
    <scope>NUCLEOTIDE SEQUENCE [LARGE SCALE GENOMIC DNA]</scope>
    <source>
        <strain evidence="8 9">DSM 20748</strain>
    </source>
</reference>
<accession>A0A1H3B5I1</accession>
<dbReference type="Gene3D" id="3.40.50.720">
    <property type="entry name" value="NAD(P)-binding Rossmann-like Domain"/>
    <property type="match status" value="1"/>
</dbReference>
<dbReference type="PANTHER" id="PTHR43331:SF1">
    <property type="entry name" value="HOMOSERINE DEHYDROGENASE"/>
    <property type="match status" value="1"/>
</dbReference>
<dbReference type="RefSeq" id="WP_093105048.1">
    <property type="nucleotide sequence ID" value="NZ_FNOS01000001.1"/>
</dbReference>
<evidence type="ECO:0000256" key="4">
    <source>
        <dbReference type="RuleBase" id="RU000579"/>
    </source>
</evidence>
<organism evidence="8 9">
    <name type="scientific">Salimicrobium album</name>
    <dbReference type="NCBI Taxonomy" id="50717"/>
    <lineage>
        <taxon>Bacteria</taxon>
        <taxon>Bacillati</taxon>
        <taxon>Bacillota</taxon>
        <taxon>Bacilli</taxon>
        <taxon>Bacillales</taxon>
        <taxon>Bacillaceae</taxon>
        <taxon>Salimicrobium</taxon>
    </lineage>
</organism>
<dbReference type="InterPro" id="IPR022697">
    <property type="entry name" value="HDH_short"/>
</dbReference>
<proteinExistence type="inferred from homology"/>
<keyword evidence="9" id="KW-1185">Reference proteome</keyword>
<keyword evidence="4" id="KW-0521">NADP</keyword>
<dbReference type="Pfam" id="PF00208">
    <property type="entry name" value="ELFV_dehydrog"/>
    <property type="match status" value="1"/>
</dbReference>